<dbReference type="AlphaFoldDB" id="A0A180GWX7"/>
<reference evidence="1" key="2">
    <citation type="submission" date="2016-05" db="EMBL/GenBank/DDBJ databases">
        <title>Comparative analysis highlights variable genome content of wheat rusts and divergence of the mating loci.</title>
        <authorList>
            <person name="Cuomo C.A."/>
            <person name="Bakkeren G."/>
            <person name="Szabo L."/>
            <person name="Khalil H."/>
            <person name="Joly D."/>
            <person name="Goldberg J."/>
            <person name="Young S."/>
            <person name="Zeng Q."/>
            <person name="Fellers J."/>
        </authorList>
    </citation>
    <scope>NUCLEOTIDE SEQUENCE [LARGE SCALE GENOMIC DNA]</scope>
    <source>
        <strain evidence="1">1-1 BBBD Race 1</strain>
    </source>
</reference>
<dbReference type="PRINTS" id="PR00347">
    <property type="entry name" value="THAUMATIN"/>
</dbReference>
<dbReference type="OrthoDB" id="430315at2759"/>
<organism evidence="1">
    <name type="scientific">Puccinia triticina (isolate 1-1 / race 1 (BBBD))</name>
    <name type="common">Brown leaf rust fungus</name>
    <dbReference type="NCBI Taxonomy" id="630390"/>
    <lineage>
        <taxon>Eukaryota</taxon>
        <taxon>Fungi</taxon>
        <taxon>Dikarya</taxon>
        <taxon>Basidiomycota</taxon>
        <taxon>Pucciniomycotina</taxon>
        <taxon>Pucciniomycetes</taxon>
        <taxon>Pucciniales</taxon>
        <taxon>Pucciniaceae</taxon>
        <taxon>Puccinia</taxon>
    </lineage>
</organism>
<dbReference type="PANTHER" id="PTHR31013">
    <property type="entry name" value="THAUMATIN FAMILY PROTEIN-RELATED"/>
    <property type="match status" value="1"/>
</dbReference>
<dbReference type="Pfam" id="PF00314">
    <property type="entry name" value="Thaumatin"/>
    <property type="match status" value="1"/>
</dbReference>
<keyword evidence="3" id="KW-1185">Reference proteome</keyword>
<sequence length="248" mass="27074">MHASFGSLPLKRRESHAVVKFYPLIPPRITYRDLYITCPFSKKQQFCLFAKSRRKRKIRKSIFDKMFKSVVITALLASYLGVAVQGYTLHFKNNCNFPVWPAVGKAPNGQPDPSVSYGTKLNPGGVSQFSVNDREIGIRSWGRTGCDANGANCATGACRGGLRCNDGGITSKVLLGEYGYQSFGNVISWDLSRVDGSININTSITNGGNTKTCRQNNCPSNQAFAQPNDFQAITTSPVGSTFSITFCA</sequence>
<dbReference type="SUPFAM" id="SSF49870">
    <property type="entry name" value="Osmotin, thaumatin-like protein"/>
    <property type="match status" value="1"/>
</dbReference>
<name>A0A180GWX7_PUCT1</name>
<dbReference type="PROSITE" id="PS51367">
    <property type="entry name" value="THAUMATIN_2"/>
    <property type="match status" value="1"/>
</dbReference>
<reference evidence="2 3" key="3">
    <citation type="journal article" date="2017" name="G3 (Bethesda)">
        <title>Comparative analysis highlights variable genome content of wheat rusts and divergence of the mating loci.</title>
        <authorList>
            <person name="Cuomo C.A."/>
            <person name="Bakkeren G."/>
            <person name="Khalil H.B."/>
            <person name="Panwar V."/>
            <person name="Joly D."/>
            <person name="Linning R."/>
            <person name="Sakthikumar S."/>
            <person name="Song X."/>
            <person name="Adiconis X."/>
            <person name="Fan L."/>
            <person name="Goldberg J.M."/>
            <person name="Levin J.Z."/>
            <person name="Young S."/>
            <person name="Zeng Q."/>
            <person name="Anikster Y."/>
            <person name="Bruce M."/>
            <person name="Wang M."/>
            <person name="Yin C."/>
            <person name="McCallum B."/>
            <person name="Szabo L.J."/>
            <person name="Hulbert S."/>
            <person name="Chen X."/>
            <person name="Fellers J.P."/>
        </authorList>
    </citation>
    <scope>NUCLEOTIDE SEQUENCE</scope>
    <source>
        <strain evidence="2">isolate 1-1 / race 1 (BBBD)</strain>
        <strain evidence="3">Isolate 1-1 / race 1 (BBBD)</strain>
    </source>
</reference>
<accession>A0A180GWX7</accession>
<evidence type="ECO:0000313" key="2">
    <source>
        <dbReference type="EnsemblFungi" id="PTTG_05910-t43_1-p1"/>
    </source>
</evidence>
<evidence type="ECO:0000313" key="1">
    <source>
        <dbReference type="EMBL" id="OAV97260.1"/>
    </source>
</evidence>
<protein>
    <recommendedName>
        <fullName evidence="4">Osmotin, thaumatin-like protein</fullName>
    </recommendedName>
</protein>
<dbReference type="PANTHER" id="PTHR31013:SF2">
    <property type="entry name" value="THAUMATIN-LIKE PROTEIN"/>
    <property type="match status" value="1"/>
</dbReference>
<reference evidence="2" key="4">
    <citation type="submission" date="2025-05" db="UniProtKB">
        <authorList>
            <consortium name="EnsemblFungi"/>
        </authorList>
    </citation>
    <scope>IDENTIFICATION</scope>
    <source>
        <strain evidence="2">isolate 1-1 / race 1 (BBBD)</strain>
    </source>
</reference>
<dbReference type="VEuPathDB" id="FungiDB:PTTG_05910"/>
<dbReference type="InterPro" id="IPR037176">
    <property type="entry name" value="Osmotin/thaumatin-like_sf"/>
</dbReference>
<dbReference type="Gene3D" id="2.60.110.10">
    <property type="entry name" value="Thaumatin"/>
    <property type="match status" value="1"/>
</dbReference>
<evidence type="ECO:0008006" key="4">
    <source>
        <dbReference type="Google" id="ProtNLM"/>
    </source>
</evidence>
<dbReference type="Proteomes" id="UP000005240">
    <property type="component" value="Unassembled WGS sequence"/>
</dbReference>
<dbReference type="STRING" id="630390.A0A180GWX7"/>
<proteinExistence type="predicted"/>
<dbReference type="EnsemblFungi" id="PTTG_05910-t43_1">
    <property type="protein sequence ID" value="PTTG_05910-t43_1-p1"/>
    <property type="gene ID" value="PTTG_05910"/>
</dbReference>
<dbReference type="EMBL" id="ADAS02000014">
    <property type="protein sequence ID" value="OAV97260.1"/>
    <property type="molecule type" value="Genomic_DNA"/>
</dbReference>
<reference evidence="1" key="1">
    <citation type="submission" date="2009-11" db="EMBL/GenBank/DDBJ databases">
        <authorList>
            <consortium name="The Broad Institute Genome Sequencing Platform"/>
            <person name="Ward D."/>
            <person name="Feldgarden M."/>
            <person name="Earl A."/>
            <person name="Young S.K."/>
            <person name="Zeng Q."/>
            <person name="Koehrsen M."/>
            <person name="Alvarado L."/>
            <person name="Berlin A."/>
            <person name="Bochicchio J."/>
            <person name="Borenstein D."/>
            <person name="Chapman S.B."/>
            <person name="Chen Z."/>
            <person name="Engels R."/>
            <person name="Freedman E."/>
            <person name="Gellesch M."/>
            <person name="Goldberg J."/>
            <person name="Griggs A."/>
            <person name="Gujja S."/>
            <person name="Heilman E."/>
            <person name="Heiman D."/>
            <person name="Hepburn T."/>
            <person name="Howarth C."/>
            <person name="Jen D."/>
            <person name="Larson L."/>
            <person name="Lewis B."/>
            <person name="Mehta T."/>
            <person name="Park D."/>
            <person name="Pearson M."/>
            <person name="Roberts A."/>
            <person name="Saif S."/>
            <person name="Shea T."/>
            <person name="Shenoy N."/>
            <person name="Sisk P."/>
            <person name="Stolte C."/>
            <person name="Sykes S."/>
            <person name="Thomson T."/>
            <person name="Walk T."/>
            <person name="White J."/>
            <person name="Yandava C."/>
            <person name="Izard J."/>
            <person name="Baranova O.V."/>
            <person name="Blanton J.M."/>
            <person name="Tanner A.C."/>
            <person name="Dewhirst F.E."/>
            <person name="Haas B."/>
            <person name="Nusbaum C."/>
            <person name="Birren B."/>
        </authorList>
    </citation>
    <scope>NUCLEOTIDE SEQUENCE [LARGE SCALE GENOMIC DNA]</scope>
    <source>
        <strain evidence="1">1-1 BBBD Race 1</strain>
    </source>
</reference>
<dbReference type="SMART" id="SM00205">
    <property type="entry name" value="THN"/>
    <property type="match status" value="1"/>
</dbReference>
<dbReference type="InterPro" id="IPR001938">
    <property type="entry name" value="Thaumatin"/>
</dbReference>
<evidence type="ECO:0000313" key="3">
    <source>
        <dbReference type="Proteomes" id="UP000005240"/>
    </source>
</evidence>
<gene>
    <name evidence="1" type="ORF">PTTG_05910</name>
</gene>